<name>A0AC61L0J3_9EURY</name>
<gene>
    <name evidence="1" type="ORF">C4B59_11705</name>
</gene>
<reference evidence="1" key="1">
    <citation type="submission" date="2018-01" db="EMBL/GenBank/DDBJ databases">
        <authorList>
            <person name="Krukenberg V."/>
        </authorList>
    </citation>
    <scope>NUCLEOTIDE SEQUENCE</scope>
    <source>
        <strain evidence="1">E20ANME2</strain>
    </source>
</reference>
<protein>
    <submittedName>
        <fullName evidence="1">Type II toxin-antitoxin system death-on-curing family toxin</fullName>
    </submittedName>
</protein>
<organism evidence="1 2">
    <name type="scientific">Candidatus Methanogaster sp</name>
    <dbReference type="NCBI Taxonomy" id="3386292"/>
    <lineage>
        <taxon>Archaea</taxon>
        <taxon>Methanobacteriati</taxon>
        <taxon>Methanobacteriota</taxon>
        <taxon>Stenosarchaea group</taxon>
        <taxon>Methanomicrobia</taxon>
        <taxon>Methanosarcinales</taxon>
        <taxon>ANME-2 cluster</taxon>
        <taxon>Candidatus Methanogasteraceae</taxon>
        <taxon>Candidatus Methanogaster</taxon>
    </lineage>
</organism>
<evidence type="ECO:0000313" key="2">
    <source>
        <dbReference type="Proteomes" id="UP000248329"/>
    </source>
</evidence>
<evidence type="ECO:0000313" key="1">
    <source>
        <dbReference type="EMBL" id="PXF59318.1"/>
    </source>
</evidence>
<proteinExistence type="predicted"/>
<comment type="caution">
    <text evidence="1">The sequence shown here is derived from an EMBL/GenBank/DDBJ whole genome shotgun (WGS) entry which is preliminary data.</text>
</comment>
<dbReference type="Proteomes" id="UP000248329">
    <property type="component" value="Unassembled WGS sequence"/>
</dbReference>
<dbReference type="EMBL" id="PQXF01000026">
    <property type="protein sequence ID" value="PXF59318.1"/>
    <property type="molecule type" value="Genomic_DNA"/>
</dbReference>
<sequence length="132" mass="15013">MGRLVTIRIPFATDAVIRIHDDIIENAGGEFGVLNRGSIAFTIERVNGKVIRENINLCKVTSIILRDFVQGHPFVDGNKRIAFALVDIVLRENGYRFNVGNDEIIEFLLNLAKREFELEGVEEWLMKSVKLK</sequence>
<accession>A0AC61L0J3</accession>